<organism evidence="2 3">
    <name type="scientific">Salmonella enterica I</name>
    <dbReference type="NCBI Taxonomy" id="59201"/>
    <lineage>
        <taxon>Bacteria</taxon>
        <taxon>Pseudomonadati</taxon>
        <taxon>Pseudomonadota</taxon>
        <taxon>Gammaproteobacteria</taxon>
        <taxon>Enterobacterales</taxon>
        <taxon>Enterobacteriaceae</taxon>
        <taxon>Salmonella</taxon>
    </lineage>
</organism>
<name>A0A3S4HXW3_SALET</name>
<protein>
    <submittedName>
        <fullName evidence="2">Membrane protein</fullName>
    </submittedName>
</protein>
<dbReference type="AlphaFoldDB" id="A0A3S4HXW3"/>
<dbReference type="EMBL" id="LR134190">
    <property type="protein sequence ID" value="VEB56299.1"/>
    <property type="molecule type" value="Genomic_DNA"/>
</dbReference>
<feature type="chain" id="PRO_5018665275" evidence="1">
    <location>
        <begin position="22"/>
        <end position="50"/>
    </location>
</feature>
<gene>
    <name evidence="2" type="ORF">NCTC6754_04288</name>
</gene>
<feature type="signal peptide" evidence="1">
    <location>
        <begin position="1"/>
        <end position="21"/>
    </location>
</feature>
<evidence type="ECO:0000256" key="1">
    <source>
        <dbReference type="SAM" id="SignalP"/>
    </source>
</evidence>
<dbReference type="Proteomes" id="UP000269208">
    <property type="component" value="Chromosome"/>
</dbReference>
<sequence>MKKILTLTLSSLLIIPALTHAEFKGGFADIGLHYLDWTSDTTEKTSKKSH</sequence>
<accession>A0A3S4HXW3</accession>
<evidence type="ECO:0000313" key="2">
    <source>
        <dbReference type="EMBL" id="VEB56299.1"/>
    </source>
</evidence>
<keyword evidence="1" id="KW-0732">Signal</keyword>
<evidence type="ECO:0000313" key="3">
    <source>
        <dbReference type="Proteomes" id="UP000269208"/>
    </source>
</evidence>
<proteinExistence type="predicted"/>
<reference evidence="2 3" key="1">
    <citation type="submission" date="2018-12" db="EMBL/GenBank/DDBJ databases">
        <authorList>
            <consortium name="Pathogen Informatics"/>
        </authorList>
    </citation>
    <scope>NUCLEOTIDE SEQUENCE [LARGE SCALE GENOMIC DNA]</scope>
    <source>
        <strain evidence="2 3">NCTC6754</strain>
    </source>
</reference>